<dbReference type="OrthoDB" id="9773582at2"/>
<name>A0A3E1NQB7_9BACT</name>
<dbReference type="EMBL" id="QTJU01000001">
    <property type="protein sequence ID" value="RFM30149.1"/>
    <property type="molecule type" value="Genomic_DNA"/>
</dbReference>
<gene>
    <name evidence="3" type="ORF">DXN05_04025</name>
</gene>
<dbReference type="SUPFAM" id="SSF48317">
    <property type="entry name" value="Acid phosphatase/Vanadium-dependent haloperoxidase"/>
    <property type="match status" value="1"/>
</dbReference>
<dbReference type="InterPro" id="IPR036938">
    <property type="entry name" value="PAP2/HPO_sf"/>
</dbReference>
<reference evidence="3 4" key="1">
    <citation type="submission" date="2018-08" db="EMBL/GenBank/DDBJ databases">
        <title>Chitinophagaceae sp. K23C18032701, a novel bacterium isolated from forest soil.</title>
        <authorList>
            <person name="Wang C."/>
        </authorList>
    </citation>
    <scope>NUCLEOTIDE SEQUENCE [LARGE SCALE GENOMIC DNA]</scope>
    <source>
        <strain evidence="3 4">K23C18032701</strain>
    </source>
</reference>
<dbReference type="AlphaFoldDB" id="A0A3E1NQB7"/>
<feature type="domain" description="Phosphatidic acid phosphatase type 2/haloperoxidase" evidence="2">
    <location>
        <begin position="75"/>
        <end position="187"/>
    </location>
</feature>
<dbReference type="CDD" id="cd03394">
    <property type="entry name" value="PAP2_like_5"/>
    <property type="match status" value="1"/>
</dbReference>
<evidence type="ECO:0000313" key="4">
    <source>
        <dbReference type="Proteomes" id="UP000261284"/>
    </source>
</evidence>
<feature type="signal peptide" evidence="1">
    <location>
        <begin position="1"/>
        <end position="20"/>
    </location>
</feature>
<evidence type="ECO:0000256" key="1">
    <source>
        <dbReference type="SAM" id="SignalP"/>
    </source>
</evidence>
<evidence type="ECO:0000313" key="3">
    <source>
        <dbReference type="EMBL" id="RFM30149.1"/>
    </source>
</evidence>
<protein>
    <submittedName>
        <fullName evidence="3">PAP2 family protein</fullName>
    </submittedName>
</protein>
<evidence type="ECO:0000259" key="2">
    <source>
        <dbReference type="SMART" id="SM00014"/>
    </source>
</evidence>
<comment type="caution">
    <text evidence="3">The sequence shown here is derived from an EMBL/GenBank/DDBJ whole genome shotgun (WGS) entry which is preliminary data.</text>
</comment>
<dbReference type="InterPro" id="IPR000326">
    <property type="entry name" value="PAP2/HPO"/>
</dbReference>
<dbReference type="SMART" id="SM00014">
    <property type="entry name" value="acidPPc"/>
    <property type="match status" value="1"/>
</dbReference>
<dbReference type="RefSeq" id="WP_116845905.1">
    <property type="nucleotide sequence ID" value="NZ_QTJU01000001.1"/>
</dbReference>
<dbReference type="Pfam" id="PF01569">
    <property type="entry name" value="PAP2"/>
    <property type="match status" value="1"/>
</dbReference>
<sequence length="206" mass="22254">MFKYLLLLCAGIAMCRSVHAQNLDVDILKHINPSNGHYSGVMTGISNSAYNIGIGVPVALTIGGFVSGNKDLGWKGLRIAETVAISSIVTELAKRAASRNRPSFTYKGIIHAYSPGNDDKSMPSGHTSLAFSLATSVTLEFKKWYIAVPAYVWAGSVAYSRMYLGAHYPSDVFAGAVVGTGTAFATRWLNKKLFNRPKPVLRPLPE</sequence>
<feature type="chain" id="PRO_5017792496" evidence="1">
    <location>
        <begin position="21"/>
        <end position="206"/>
    </location>
</feature>
<keyword evidence="1" id="KW-0732">Signal</keyword>
<dbReference type="Gene3D" id="1.20.144.10">
    <property type="entry name" value="Phosphatidic acid phosphatase type 2/haloperoxidase"/>
    <property type="match status" value="1"/>
</dbReference>
<keyword evidence="4" id="KW-1185">Reference proteome</keyword>
<dbReference type="PANTHER" id="PTHR14969">
    <property type="entry name" value="SPHINGOSINE-1-PHOSPHATE PHOSPHOHYDROLASE"/>
    <property type="match status" value="1"/>
</dbReference>
<accession>A0A3E1NQB7</accession>
<dbReference type="PANTHER" id="PTHR14969:SF13">
    <property type="entry name" value="AT30094P"/>
    <property type="match status" value="1"/>
</dbReference>
<organism evidence="3 4">
    <name type="scientific">Deminuibacter soli</name>
    <dbReference type="NCBI Taxonomy" id="2291815"/>
    <lineage>
        <taxon>Bacteria</taxon>
        <taxon>Pseudomonadati</taxon>
        <taxon>Bacteroidota</taxon>
        <taxon>Chitinophagia</taxon>
        <taxon>Chitinophagales</taxon>
        <taxon>Chitinophagaceae</taxon>
        <taxon>Deminuibacter</taxon>
    </lineage>
</organism>
<proteinExistence type="predicted"/>
<dbReference type="Proteomes" id="UP000261284">
    <property type="component" value="Unassembled WGS sequence"/>
</dbReference>